<organism evidence="2 3">
    <name type="scientific">Actinomyces bouchesdurhonensis</name>
    <dbReference type="NCBI Taxonomy" id="1852361"/>
    <lineage>
        <taxon>Bacteria</taxon>
        <taxon>Bacillati</taxon>
        <taxon>Actinomycetota</taxon>
        <taxon>Actinomycetes</taxon>
        <taxon>Actinomycetales</taxon>
        <taxon>Actinomycetaceae</taxon>
        <taxon>Actinomyces</taxon>
    </lineage>
</organism>
<sequence length="192" mass="21556">MKTQPKRRHRRLNPRGKNALISLLIGAIVGGLAGVGHLQSVKLNAQAEKIEELTRELELAEIPITLKYITEPEEKVDFYAGLELLAKLVEAEAGDQDFQGKCLVVDVVLNRVESEDYPNTITDVIMQKYQFSSVWDGGLDRAAHRMQNEDYRAVITELQAKTDDTVLYFTAGGYGDCGTPAYQHGDHYFSRR</sequence>
<dbReference type="InterPro" id="IPR042047">
    <property type="entry name" value="SleB_dom1"/>
</dbReference>
<dbReference type="Gene3D" id="1.10.10.2520">
    <property type="entry name" value="Cell wall hydrolase SleB, domain 1"/>
    <property type="match status" value="1"/>
</dbReference>
<feature type="domain" description="Cell wall hydrolase SleB" evidence="1">
    <location>
        <begin position="96"/>
        <end position="170"/>
    </location>
</feature>
<dbReference type="Pfam" id="PF07486">
    <property type="entry name" value="Hydrolase_2"/>
    <property type="match status" value="1"/>
</dbReference>
<gene>
    <name evidence="2" type="ORF">HXK09_00465</name>
</gene>
<comment type="caution">
    <text evidence="2">The sequence shown here is derived from an EMBL/GenBank/DDBJ whole genome shotgun (WGS) entry which is preliminary data.</text>
</comment>
<accession>A0A929RNC8</accession>
<dbReference type="InterPro" id="IPR011105">
    <property type="entry name" value="Cell_wall_hydrolase_SleB"/>
</dbReference>
<reference evidence="2" key="1">
    <citation type="submission" date="2020-04" db="EMBL/GenBank/DDBJ databases">
        <title>Deep metagenomics examines the oral microbiome during advanced dental caries in children, revealing novel taxa and co-occurrences with host molecules.</title>
        <authorList>
            <person name="Baker J.L."/>
            <person name="Morton J.T."/>
            <person name="Dinis M."/>
            <person name="Alvarez R."/>
            <person name="Tran N.C."/>
            <person name="Knight R."/>
            <person name="Edlund A."/>
        </authorList>
    </citation>
    <scope>NUCLEOTIDE SEQUENCE</scope>
    <source>
        <strain evidence="2">JCVI_30_bin.13</strain>
    </source>
</reference>
<protein>
    <submittedName>
        <fullName evidence="2">Cell wall hydrolase</fullName>
    </submittedName>
</protein>
<name>A0A929RNC8_9ACTO</name>
<evidence type="ECO:0000313" key="2">
    <source>
        <dbReference type="EMBL" id="MBF0965646.1"/>
    </source>
</evidence>
<evidence type="ECO:0000313" key="3">
    <source>
        <dbReference type="Proteomes" id="UP000759246"/>
    </source>
</evidence>
<dbReference type="AlphaFoldDB" id="A0A929RNC8"/>
<evidence type="ECO:0000259" key="1">
    <source>
        <dbReference type="Pfam" id="PF07486"/>
    </source>
</evidence>
<dbReference type="EMBL" id="JABZGF010000003">
    <property type="protein sequence ID" value="MBF0965646.1"/>
    <property type="molecule type" value="Genomic_DNA"/>
</dbReference>
<keyword evidence="2" id="KW-0378">Hydrolase</keyword>
<proteinExistence type="predicted"/>
<dbReference type="Proteomes" id="UP000759246">
    <property type="component" value="Unassembled WGS sequence"/>
</dbReference>
<dbReference type="GO" id="GO:0016787">
    <property type="term" value="F:hydrolase activity"/>
    <property type="evidence" value="ECO:0007669"/>
    <property type="project" value="UniProtKB-KW"/>
</dbReference>